<dbReference type="SUPFAM" id="SSF69572">
    <property type="entry name" value="Activating enzymes of the ubiquitin-like proteins"/>
    <property type="match status" value="1"/>
</dbReference>
<proteinExistence type="predicted"/>
<dbReference type="NCBIfam" id="TIGR03882">
    <property type="entry name" value="cyclo_dehyd_2"/>
    <property type="match status" value="1"/>
</dbReference>
<dbReference type="InterPro" id="IPR045886">
    <property type="entry name" value="ThiF/MoeB/HesA"/>
</dbReference>
<keyword evidence="4" id="KW-1185">Reference proteome</keyword>
<organism evidence="3 4">
    <name type="scientific">Nonomuraea angiospora</name>
    <dbReference type="NCBI Taxonomy" id="46172"/>
    <lineage>
        <taxon>Bacteria</taxon>
        <taxon>Bacillati</taxon>
        <taxon>Actinomycetota</taxon>
        <taxon>Actinomycetes</taxon>
        <taxon>Streptosporangiales</taxon>
        <taxon>Streptosporangiaceae</taxon>
        <taxon>Nonomuraea</taxon>
    </lineage>
</organism>
<dbReference type="PANTHER" id="PTHR43267:SF3">
    <property type="entry name" value="THIF PROTEIN"/>
    <property type="match status" value="1"/>
</dbReference>
<evidence type="ECO:0000313" key="3">
    <source>
        <dbReference type="EMBL" id="MBE1581766.1"/>
    </source>
</evidence>
<evidence type="ECO:0000256" key="1">
    <source>
        <dbReference type="SAM" id="MobiDB-lite"/>
    </source>
</evidence>
<dbReference type="InterPro" id="IPR022291">
    <property type="entry name" value="Bacteriocin_synth_cyclodeHase"/>
</dbReference>
<accession>A0ABR9LM72</accession>
<dbReference type="Pfam" id="PF00899">
    <property type="entry name" value="ThiF"/>
    <property type="match status" value="1"/>
</dbReference>
<sequence length="389" mass="42283">MTDWRPRLRESVIVQTEGDELLFLCTADRTVKRFAADAFVKRVITLLDGTRTYAEIERSVGGSQPLGEVLQILTEERLLSRVGNLEGSFARLGDDRAQFYDRQLRLLQDFCDQGLTDLSSGVLLQERVDRSTAVVCGVGGLGGWVALSLANAGVGTIRLCDFDRVEPSNLTRQALFCVADVGAPKVEAAAARLRAANPFVTVETFDRRVTSAADLADLVDGADIVVNAFDLPTPNDTATWVSEACWPDVPHILGSGYAYHIGVLGTTVLPGESACWTCVRAETFADHGRGRMESLVGKRQKAGAIGALCGLVGTILAWEAIRVLAGLPPALSGRWSEVDFWPLEIHSRPIPRRPDCPTCGERRGGERDRPPGESKESKEPNEKAREITP</sequence>
<evidence type="ECO:0000259" key="2">
    <source>
        <dbReference type="Pfam" id="PF00899"/>
    </source>
</evidence>
<feature type="region of interest" description="Disordered" evidence="1">
    <location>
        <begin position="351"/>
        <end position="389"/>
    </location>
</feature>
<dbReference type="PANTHER" id="PTHR43267">
    <property type="entry name" value="TRNA THREONYLCARBAMOYLADENOSINE DEHYDRATASE"/>
    <property type="match status" value="1"/>
</dbReference>
<dbReference type="Gene3D" id="3.40.50.720">
    <property type="entry name" value="NAD(P)-binding Rossmann-like Domain"/>
    <property type="match status" value="1"/>
</dbReference>
<comment type="caution">
    <text evidence="3">The sequence shown here is derived from an EMBL/GenBank/DDBJ whole genome shotgun (WGS) entry which is preliminary data.</text>
</comment>
<dbReference type="RefSeq" id="WP_192783171.1">
    <property type="nucleotide sequence ID" value="NZ_JADBEK010000001.1"/>
</dbReference>
<name>A0ABR9LM72_9ACTN</name>
<feature type="compositionally biased region" description="Basic and acidic residues" evidence="1">
    <location>
        <begin position="352"/>
        <end position="389"/>
    </location>
</feature>
<gene>
    <name evidence="3" type="ORF">H4W80_000024</name>
</gene>
<dbReference type="InterPro" id="IPR000594">
    <property type="entry name" value="ThiF_NAD_FAD-bd"/>
</dbReference>
<reference evidence="3 4" key="1">
    <citation type="submission" date="2020-10" db="EMBL/GenBank/DDBJ databases">
        <title>Sequencing the genomes of 1000 actinobacteria strains.</title>
        <authorList>
            <person name="Klenk H.-P."/>
        </authorList>
    </citation>
    <scope>NUCLEOTIDE SEQUENCE [LARGE SCALE GENOMIC DNA]</scope>
    <source>
        <strain evidence="3 4">DSM 43173</strain>
    </source>
</reference>
<dbReference type="Proteomes" id="UP000633509">
    <property type="component" value="Unassembled WGS sequence"/>
</dbReference>
<evidence type="ECO:0000313" key="4">
    <source>
        <dbReference type="Proteomes" id="UP000633509"/>
    </source>
</evidence>
<protein>
    <submittedName>
        <fullName evidence="3">Bacteriocin biosynthesis cyclodehydratase domain-containing protein</fullName>
    </submittedName>
</protein>
<dbReference type="InterPro" id="IPR035985">
    <property type="entry name" value="Ubiquitin-activating_enz"/>
</dbReference>
<feature type="domain" description="THIF-type NAD/FAD binding fold" evidence="2">
    <location>
        <begin position="100"/>
        <end position="357"/>
    </location>
</feature>
<dbReference type="EMBL" id="JADBEK010000001">
    <property type="protein sequence ID" value="MBE1581766.1"/>
    <property type="molecule type" value="Genomic_DNA"/>
</dbReference>